<dbReference type="OrthoDB" id="5791125at2759"/>
<evidence type="ECO:0000313" key="2">
    <source>
        <dbReference type="EMBL" id="CAI5443960.1"/>
    </source>
</evidence>
<comment type="caution">
    <text evidence="2">The sequence shown here is derived from an EMBL/GenBank/DDBJ whole genome shotgun (WGS) entry which is preliminary data.</text>
</comment>
<proteinExistence type="predicted"/>
<organism evidence="2 3">
    <name type="scientific">Caenorhabditis angaria</name>
    <dbReference type="NCBI Taxonomy" id="860376"/>
    <lineage>
        <taxon>Eukaryota</taxon>
        <taxon>Metazoa</taxon>
        <taxon>Ecdysozoa</taxon>
        <taxon>Nematoda</taxon>
        <taxon>Chromadorea</taxon>
        <taxon>Rhabditida</taxon>
        <taxon>Rhabditina</taxon>
        <taxon>Rhabditomorpha</taxon>
        <taxon>Rhabditoidea</taxon>
        <taxon>Rhabditidae</taxon>
        <taxon>Peloderinae</taxon>
        <taxon>Caenorhabditis</taxon>
    </lineage>
</organism>
<evidence type="ECO:0000256" key="1">
    <source>
        <dbReference type="SAM" id="MobiDB-lite"/>
    </source>
</evidence>
<gene>
    <name evidence="2" type="ORF">CAMP_LOCUS6597</name>
</gene>
<name>A0A9P1IF83_9PELO</name>
<feature type="compositionally biased region" description="Low complexity" evidence="1">
    <location>
        <begin position="94"/>
        <end position="104"/>
    </location>
</feature>
<accession>A0A9P1IF83</accession>
<dbReference type="AlphaFoldDB" id="A0A9P1IF83"/>
<protein>
    <submittedName>
        <fullName evidence="2">Uncharacterized protein</fullName>
    </submittedName>
</protein>
<keyword evidence="3" id="KW-1185">Reference proteome</keyword>
<dbReference type="Proteomes" id="UP001152747">
    <property type="component" value="Unassembled WGS sequence"/>
</dbReference>
<reference evidence="2" key="1">
    <citation type="submission" date="2022-11" db="EMBL/GenBank/DDBJ databases">
        <authorList>
            <person name="Kikuchi T."/>
        </authorList>
    </citation>
    <scope>NUCLEOTIDE SEQUENCE</scope>
    <source>
        <strain evidence="2">PS1010</strain>
    </source>
</reference>
<sequence length="127" mass="13718">MALMFPCHVPMPPLNWSEHLWLPEISPTNESFITTVFEHRNQANNNQELLRHLSDSVAAIRHREVEVEAEDARTQAAAAAAAVANAPIPPPPTSSAASAEQPPADAEPEVIFESLNTGNMPPAPLDP</sequence>
<evidence type="ECO:0000313" key="3">
    <source>
        <dbReference type="Proteomes" id="UP001152747"/>
    </source>
</evidence>
<feature type="region of interest" description="Disordered" evidence="1">
    <location>
        <begin position="78"/>
        <end position="127"/>
    </location>
</feature>
<dbReference type="EMBL" id="CANHGI010000003">
    <property type="protein sequence ID" value="CAI5443960.1"/>
    <property type="molecule type" value="Genomic_DNA"/>
</dbReference>